<keyword evidence="3" id="KW-1185">Reference proteome</keyword>
<feature type="region of interest" description="Disordered" evidence="1">
    <location>
        <begin position="65"/>
        <end position="290"/>
    </location>
</feature>
<feature type="non-terminal residue" evidence="2">
    <location>
        <position position="1"/>
    </location>
</feature>
<sequence length="903" mass="98742">MLFQSPTGILVSDSDEEPVSKLPRLSSGDNQSDRLTDEGSYFECCLDNIIENISTNEDELEELCVMDTSPPPSAESPVPPNTEEESCSEEVVMVVPSEEIAKPVHQRKHNRRSAETDTTDSKTGTTDVNDNHYNITKSSKTSPLGARRSLEDSSKFNRSNRKAPNCATFYFKHHDTDSDQDIVREQIDSDQGRNACLNSEVKSVEDSSEDEWTYKQGSPSPATMNGKSDGSGSSSETNSSIRRHSESKRNSVVVRLDFGNAVNNNGMTNEDTKDEKKDVKGSPGKTHMRKSLETIQRLVSQAEEMVREDASPDKMAAAARAARVFEPLVFGDAGKSCASSQAKYARIKQWLKQHIQEKADAKNLLQPADSCDASGEYTTGDSDEEKESQCSDDMNGSITTCRQLQLIVGGFGSSAEAIPDTETTPVAERNLPLSPEHSGSNTSQVVMRTKRRQTAGERPWSVSGISQLANITPQAGCEPLAQFSISESALHQMLTTTPPSGKCNSGVNLSSSTIGETTLIAAELSNSHSGSLRRRKTRLRKRTLARKSESGSDGVTAGSDSQKLTNSSGVEGSNVRSSGTEGSPRGAARKSSTEFSPRGSLTRSIFKSGSFSGSPMATRKIPERYAKSDPSMLAYTITAGGDMTSETETDEEVPRQRPVPMFKLGPVAGAVSVGMSMCVKRDGDSDTEKNSAVGTEEQLSSFSEQAWDNYQEKYMSEPYSEELAEEAARRLLEFGDDYRNFLDSQSDCASSLSANHASSPIRRRRPTVIPAESSALDSDSDLEEIRHVIHQSRSQLVFSEHVFSKQLAKASPELILASDFAEIVATCRENIRCLRVIMDNVEEEGGLLSAQECKEIKGELQIILFLSSKCSSSTRALQYQRLLVTIISCFHDCQFFSFEHRSM</sequence>
<proteinExistence type="predicted"/>
<feature type="compositionally biased region" description="Polar residues" evidence="1">
    <location>
        <begin position="131"/>
        <end position="142"/>
    </location>
</feature>
<feature type="region of interest" description="Disordered" evidence="1">
    <location>
        <begin position="525"/>
        <end position="617"/>
    </location>
</feature>
<reference evidence="2" key="2">
    <citation type="submission" date="2023-05" db="EMBL/GenBank/DDBJ databases">
        <authorList>
            <person name="Fouks B."/>
        </authorList>
    </citation>
    <scope>NUCLEOTIDE SEQUENCE</scope>
    <source>
        <strain evidence="2">Stay&amp;Tobe</strain>
        <tissue evidence="2">Testes</tissue>
    </source>
</reference>
<evidence type="ECO:0000313" key="2">
    <source>
        <dbReference type="EMBL" id="KAJ9597417.1"/>
    </source>
</evidence>
<feature type="compositionally biased region" description="Polar residues" evidence="1">
    <location>
        <begin position="215"/>
        <end position="225"/>
    </location>
</feature>
<feature type="compositionally biased region" description="Basic and acidic residues" evidence="1">
    <location>
        <begin position="270"/>
        <end position="280"/>
    </location>
</feature>
<dbReference type="EMBL" id="JASPKZ010001610">
    <property type="protein sequence ID" value="KAJ9597417.1"/>
    <property type="molecule type" value="Genomic_DNA"/>
</dbReference>
<feature type="compositionally biased region" description="Polar residues" evidence="1">
    <location>
        <begin position="593"/>
        <end position="615"/>
    </location>
</feature>
<protein>
    <submittedName>
        <fullName evidence="2">Uncharacterized protein</fullName>
    </submittedName>
</protein>
<feature type="region of interest" description="Disordered" evidence="1">
    <location>
        <begin position="427"/>
        <end position="460"/>
    </location>
</feature>
<feature type="compositionally biased region" description="Basic residues" evidence="1">
    <location>
        <begin position="531"/>
        <end position="545"/>
    </location>
</feature>
<feature type="compositionally biased region" description="Polar residues" evidence="1">
    <location>
        <begin position="558"/>
        <end position="581"/>
    </location>
</feature>
<feature type="compositionally biased region" description="Pro residues" evidence="1">
    <location>
        <begin position="69"/>
        <end position="80"/>
    </location>
</feature>
<comment type="caution">
    <text evidence="2">The sequence shown here is derived from an EMBL/GenBank/DDBJ whole genome shotgun (WGS) entry which is preliminary data.</text>
</comment>
<feature type="compositionally biased region" description="Polar residues" evidence="1">
    <location>
        <begin position="437"/>
        <end position="446"/>
    </location>
</feature>
<accession>A0AAD8EPT1</accession>
<dbReference type="Proteomes" id="UP001233999">
    <property type="component" value="Unassembled WGS sequence"/>
</dbReference>
<feature type="region of interest" description="Disordered" evidence="1">
    <location>
        <begin position="366"/>
        <end position="392"/>
    </location>
</feature>
<dbReference type="AlphaFoldDB" id="A0AAD8EPT1"/>
<name>A0AAD8EPT1_DIPPU</name>
<feature type="compositionally biased region" description="Low complexity" evidence="1">
    <location>
        <begin position="226"/>
        <end position="240"/>
    </location>
</feature>
<feature type="compositionally biased region" description="Basic and acidic residues" evidence="1">
    <location>
        <begin position="172"/>
        <end position="191"/>
    </location>
</feature>
<organism evidence="2 3">
    <name type="scientific">Diploptera punctata</name>
    <name type="common">Pacific beetle cockroach</name>
    <dbReference type="NCBI Taxonomy" id="6984"/>
    <lineage>
        <taxon>Eukaryota</taxon>
        <taxon>Metazoa</taxon>
        <taxon>Ecdysozoa</taxon>
        <taxon>Arthropoda</taxon>
        <taxon>Hexapoda</taxon>
        <taxon>Insecta</taxon>
        <taxon>Pterygota</taxon>
        <taxon>Neoptera</taxon>
        <taxon>Polyneoptera</taxon>
        <taxon>Dictyoptera</taxon>
        <taxon>Blattodea</taxon>
        <taxon>Blaberoidea</taxon>
        <taxon>Blaberidae</taxon>
        <taxon>Diplopterinae</taxon>
        <taxon>Diploptera</taxon>
    </lineage>
</organism>
<evidence type="ECO:0000313" key="3">
    <source>
        <dbReference type="Proteomes" id="UP001233999"/>
    </source>
</evidence>
<gene>
    <name evidence="2" type="ORF">L9F63_011711</name>
</gene>
<feature type="compositionally biased region" description="Low complexity" evidence="1">
    <location>
        <begin position="89"/>
        <end position="98"/>
    </location>
</feature>
<reference evidence="2" key="1">
    <citation type="journal article" date="2023" name="IScience">
        <title>Live-bearing cockroach genome reveals convergent evolutionary mechanisms linked to viviparity in insects and beyond.</title>
        <authorList>
            <person name="Fouks B."/>
            <person name="Harrison M.C."/>
            <person name="Mikhailova A.A."/>
            <person name="Marchal E."/>
            <person name="English S."/>
            <person name="Carruthers M."/>
            <person name="Jennings E.C."/>
            <person name="Chiamaka E.L."/>
            <person name="Frigard R.A."/>
            <person name="Pippel M."/>
            <person name="Attardo G.M."/>
            <person name="Benoit J.B."/>
            <person name="Bornberg-Bauer E."/>
            <person name="Tobe S.S."/>
        </authorList>
    </citation>
    <scope>NUCLEOTIDE SEQUENCE</scope>
    <source>
        <strain evidence="2">Stay&amp;Tobe</strain>
    </source>
</reference>
<evidence type="ECO:0000256" key="1">
    <source>
        <dbReference type="SAM" id="MobiDB-lite"/>
    </source>
</evidence>
<feature type="region of interest" description="Disordered" evidence="1">
    <location>
        <begin position="1"/>
        <end position="36"/>
    </location>
</feature>